<dbReference type="Gene3D" id="3.30.110.150">
    <property type="entry name" value="SepF-like protein"/>
    <property type="match status" value="1"/>
</dbReference>
<dbReference type="PIRSF" id="PIRSF019313">
    <property type="entry name" value="UCP019313"/>
    <property type="match status" value="1"/>
</dbReference>
<dbReference type="EMBL" id="SNYS01000009">
    <property type="protein sequence ID" value="TDQ68275.1"/>
    <property type="molecule type" value="Genomic_DNA"/>
</dbReference>
<dbReference type="RefSeq" id="WP_223611020.1">
    <property type="nucleotide sequence ID" value="NZ_JAHDUW010000004.1"/>
</dbReference>
<evidence type="ECO:0000313" key="2">
    <source>
        <dbReference type="Proteomes" id="UP000294855"/>
    </source>
</evidence>
<dbReference type="AlphaFoldDB" id="A0A484F4T3"/>
<gene>
    <name evidence="1" type="ORF">C7391_1215</name>
</gene>
<organism evidence="1 2">
    <name type="scientific">Methanimicrococcus blatticola</name>
    <dbReference type="NCBI Taxonomy" id="91560"/>
    <lineage>
        <taxon>Archaea</taxon>
        <taxon>Methanobacteriati</taxon>
        <taxon>Methanobacteriota</taxon>
        <taxon>Stenosarchaea group</taxon>
        <taxon>Methanomicrobia</taxon>
        <taxon>Methanosarcinales</taxon>
        <taxon>Methanosarcinaceae</taxon>
        <taxon>Methanimicrococcus</taxon>
    </lineage>
</organism>
<accession>A0A484F4T3</accession>
<dbReference type="InterPro" id="IPR038594">
    <property type="entry name" value="SepF-like_sf"/>
</dbReference>
<dbReference type="InterPro" id="IPR012426">
    <property type="entry name" value="SepF_arc"/>
</dbReference>
<dbReference type="InterPro" id="IPR007561">
    <property type="entry name" value="Cell_div_SepF/SepF-rel"/>
</dbReference>
<dbReference type="Proteomes" id="UP000294855">
    <property type="component" value="Unassembled WGS sequence"/>
</dbReference>
<evidence type="ECO:0000313" key="1">
    <source>
        <dbReference type="EMBL" id="TDQ68275.1"/>
    </source>
</evidence>
<proteinExistence type="predicted"/>
<comment type="caution">
    <text evidence="1">The sequence shown here is derived from an EMBL/GenBank/DDBJ whole genome shotgun (WGS) entry which is preliminary data.</text>
</comment>
<keyword evidence="2" id="KW-1185">Reference proteome</keyword>
<name>A0A484F4T3_9EURY</name>
<protein>
    <recommendedName>
        <fullName evidence="3">Cell division protein SepF</fullName>
    </recommendedName>
</protein>
<dbReference type="Pfam" id="PF04472">
    <property type="entry name" value="SepF"/>
    <property type="match status" value="1"/>
</dbReference>
<evidence type="ECO:0008006" key="3">
    <source>
        <dbReference type="Google" id="ProtNLM"/>
    </source>
</evidence>
<sequence>MSFLKKIMGGSEPKQNDDYSAYIDLDKFEKDIDSSAGDEPAETYVKIAIFTHFDQITSLKKEIYDGNILIVDISNIKSDERLRNHLFNELKDVVLDVHGDIVGMKDNNILVTPTGIKVDRKKIGGSY</sequence>
<reference evidence="1 2" key="1">
    <citation type="submission" date="2019-03" db="EMBL/GenBank/DDBJ databases">
        <title>Genomic Encyclopedia of Type Strains, Phase IV (KMG-IV): sequencing the most valuable type-strain genomes for metagenomic binning, comparative biology and taxonomic classification.</title>
        <authorList>
            <person name="Goeker M."/>
        </authorList>
    </citation>
    <scope>NUCLEOTIDE SEQUENCE [LARGE SCALE GENOMIC DNA]</scope>
    <source>
        <strain evidence="1 2">DSM 13328</strain>
    </source>
</reference>